<dbReference type="EMBL" id="CAJHUB010000661">
    <property type="protein sequence ID" value="CAD7671232.1"/>
    <property type="molecule type" value="Genomic_DNA"/>
</dbReference>
<reference evidence="1" key="1">
    <citation type="submission" date="2020-12" db="EMBL/GenBank/DDBJ databases">
        <authorList>
            <consortium name="Molecular Ecology Group"/>
        </authorList>
    </citation>
    <scope>NUCLEOTIDE SEQUENCE</scope>
    <source>
        <strain evidence="1">TBG_1078</strain>
    </source>
</reference>
<dbReference type="AlphaFoldDB" id="A0A811Y4T7"/>
<organism evidence="1 2">
    <name type="scientific">Nyctereutes procyonoides</name>
    <name type="common">Raccoon dog</name>
    <name type="synonym">Canis procyonoides</name>
    <dbReference type="NCBI Taxonomy" id="34880"/>
    <lineage>
        <taxon>Eukaryota</taxon>
        <taxon>Metazoa</taxon>
        <taxon>Chordata</taxon>
        <taxon>Craniata</taxon>
        <taxon>Vertebrata</taxon>
        <taxon>Euteleostomi</taxon>
        <taxon>Mammalia</taxon>
        <taxon>Eutheria</taxon>
        <taxon>Laurasiatheria</taxon>
        <taxon>Carnivora</taxon>
        <taxon>Caniformia</taxon>
        <taxon>Canidae</taxon>
        <taxon>Nyctereutes</taxon>
    </lineage>
</organism>
<keyword evidence="2" id="KW-1185">Reference proteome</keyword>
<comment type="caution">
    <text evidence="1">The sequence shown here is derived from an EMBL/GenBank/DDBJ whole genome shotgun (WGS) entry which is preliminary data.</text>
</comment>
<evidence type="ECO:0000313" key="2">
    <source>
        <dbReference type="Proteomes" id="UP000645828"/>
    </source>
</evidence>
<proteinExistence type="predicted"/>
<protein>
    <submittedName>
        <fullName evidence="1">(raccoon dog) hypothetical protein</fullName>
    </submittedName>
</protein>
<name>A0A811Y4T7_NYCPR</name>
<sequence>MSERRAGAYSSRVLSTFTLLYNHHHHPSRIFHLPKLKLLPFKNELLILLSPPRGNHHASCCFSSRPLRIPLVWLVARPRQ</sequence>
<accession>A0A811Y4T7</accession>
<evidence type="ECO:0000313" key="1">
    <source>
        <dbReference type="EMBL" id="CAD7671232.1"/>
    </source>
</evidence>
<dbReference type="Proteomes" id="UP000645828">
    <property type="component" value="Unassembled WGS sequence"/>
</dbReference>
<gene>
    <name evidence="1" type="ORF">NYPRO_LOCUS4027</name>
</gene>